<dbReference type="Proteomes" id="UP001054252">
    <property type="component" value="Unassembled WGS sequence"/>
</dbReference>
<name>A0AAV5LV14_9ROSI</name>
<evidence type="ECO:0000313" key="4">
    <source>
        <dbReference type="Proteomes" id="UP001054252"/>
    </source>
</evidence>
<evidence type="ECO:0000256" key="1">
    <source>
        <dbReference type="SAM" id="MobiDB-lite"/>
    </source>
</evidence>
<keyword evidence="4" id="KW-1185">Reference proteome</keyword>
<sequence>MAEFSSRIDFCVFLLCFSFLPRPSAPDDPPLPPPISGRKSGEAWGFSPSSLVLEPRNSPPPAGKSGSALLCPPAALIVGANSGHFWISRELPLHCRRLLPLPSPVLQLEIPVLIVLSL</sequence>
<accession>A0AAV5LV14</accession>
<evidence type="ECO:0008006" key="5">
    <source>
        <dbReference type="Google" id="ProtNLM"/>
    </source>
</evidence>
<dbReference type="AlphaFoldDB" id="A0AAV5LV14"/>
<evidence type="ECO:0000313" key="3">
    <source>
        <dbReference type="EMBL" id="GKV40593.1"/>
    </source>
</evidence>
<feature type="region of interest" description="Disordered" evidence="1">
    <location>
        <begin position="28"/>
        <end position="47"/>
    </location>
</feature>
<protein>
    <recommendedName>
        <fullName evidence="5">Secreted protein</fullName>
    </recommendedName>
</protein>
<proteinExistence type="predicted"/>
<feature type="signal peptide" evidence="2">
    <location>
        <begin position="1"/>
        <end position="26"/>
    </location>
</feature>
<dbReference type="EMBL" id="BPVZ01000143">
    <property type="protein sequence ID" value="GKV40593.1"/>
    <property type="molecule type" value="Genomic_DNA"/>
</dbReference>
<gene>
    <name evidence="3" type="ORF">SLEP1_g48213</name>
</gene>
<evidence type="ECO:0000256" key="2">
    <source>
        <dbReference type="SAM" id="SignalP"/>
    </source>
</evidence>
<feature type="chain" id="PRO_5043808962" description="Secreted protein" evidence="2">
    <location>
        <begin position="27"/>
        <end position="118"/>
    </location>
</feature>
<reference evidence="3 4" key="1">
    <citation type="journal article" date="2021" name="Commun. Biol.">
        <title>The genome of Shorea leprosula (Dipterocarpaceae) highlights the ecological relevance of drought in aseasonal tropical rainforests.</title>
        <authorList>
            <person name="Ng K.K.S."/>
            <person name="Kobayashi M.J."/>
            <person name="Fawcett J.A."/>
            <person name="Hatakeyama M."/>
            <person name="Paape T."/>
            <person name="Ng C.H."/>
            <person name="Ang C.C."/>
            <person name="Tnah L.H."/>
            <person name="Lee C.T."/>
            <person name="Nishiyama T."/>
            <person name="Sese J."/>
            <person name="O'Brien M.J."/>
            <person name="Copetti D."/>
            <person name="Mohd Noor M.I."/>
            <person name="Ong R.C."/>
            <person name="Putra M."/>
            <person name="Sireger I.Z."/>
            <person name="Indrioko S."/>
            <person name="Kosugi Y."/>
            <person name="Izuno A."/>
            <person name="Isagi Y."/>
            <person name="Lee S.L."/>
            <person name="Shimizu K.K."/>
        </authorList>
    </citation>
    <scope>NUCLEOTIDE SEQUENCE [LARGE SCALE GENOMIC DNA]</scope>
    <source>
        <strain evidence="3">214</strain>
    </source>
</reference>
<organism evidence="3 4">
    <name type="scientific">Rubroshorea leprosula</name>
    <dbReference type="NCBI Taxonomy" id="152421"/>
    <lineage>
        <taxon>Eukaryota</taxon>
        <taxon>Viridiplantae</taxon>
        <taxon>Streptophyta</taxon>
        <taxon>Embryophyta</taxon>
        <taxon>Tracheophyta</taxon>
        <taxon>Spermatophyta</taxon>
        <taxon>Magnoliopsida</taxon>
        <taxon>eudicotyledons</taxon>
        <taxon>Gunneridae</taxon>
        <taxon>Pentapetalae</taxon>
        <taxon>rosids</taxon>
        <taxon>malvids</taxon>
        <taxon>Malvales</taxon>
        <taxon>Dipterocarpaceae</taxon>
        <taxon>Rubroshorea</taxon>
    </lineage>
</organism>
<keyword evidence="2" id="KW-0732">Signal</keyword>
<comment type="caution">
    <text evidence="3">The sequence shown here is derived from an EMBL/GenBank/DDBJ whole genome shotgun (WGS) entry which is preliminary data.</text>
</comment>